<proteinExistence type="predicted"/>
<evidence type="ECO:0008006" key="3">
    <source>
        <dbReference type="Google" id="ProtNLM"/>
    </source>
</evidence>
<dbReference type="SUPFAM" id="SSF47162">
    <property type="entry name" value="Apolipoprotein"/>
    <property type="match status" value="1"/>
</dbReference>
<name>A0A382VCN6_9ZZZZ</name>
<feature type="region of interest" description="Disordered" evidence="1">
    <location>
        <begin position="68"/>
        <end position="98"/>
    </location>
</feature>
<feature type="compositionally biased region" description="Low complexity" evidence="1">
    <location>
        <begin position="82"/>
        <end position="98"/>
    </location>
</feature>
<dbReference type="Pfam" id="PF12732">
    <property type="entry name" value="YtxH"/>
    <property type="match status" value="1"/>
</dbReference>
<dbReference type="EMBL" id="UINC01150965">
    <property type="protein sequence ID" value="SVD44302.1"/>
    <property type="molecule type" value="Genomic_DNA"/>
</dbReference>
<evidence type="ECO:0000313" key="2">
    <source>
        <dbReference type="EMBL" id="SVD44302.1"/>
    </source>
</evidence>
<sequence>MTGFLLGAIAGGIAGIVMAPKPGTETRANLVERGETWRTKAEDAAANFKDIIGPAVDDIRERIVPMAEQFNRRESRTGVSEPPSDSVSVSDPTPTDIG</sequence>
<evidence type="ECO:0000256" key="1">
    <source>
        <dbReference type="SAM" id="MobiDB-lite"/>
    </source>
</evidence>
<dbReference type="InterPro" id="IPR024623">
    <property type="entry name" value="YtxH"/>
</dbReference>
<gene>
    <name evidence="2" type="ORF">METZ01_LOCUS397156</name>
</gene>
<organism evidence="2">
    <name type="scientific">marine metagenome</name>
    <dbReference type="NCBI Taxonomy" id="408172"/>
    <lineage>
        <taxon>unclassified sequences</taxon>
        <taxon>metagenomes</taxon>
        <taxon>ecological metagenomes</taxon>
    </lineage>
</organism>
<protein>
    <recommendedName>
        <fullName evidence="3">YtxH domain-containing protein</fullName>
    </recommendedName>
</protein>
<reference evidence="2" key="1">
    <citation type="submission" date="2018-05" db="EMBL/GenBank/DDBJ databases">
        <authorList>
            <person name="Lanie J.A."/>
            <person name="Ng W.-L."/>
            <person name="Kazmierczak K.M."/>
            <person name="Andrzejewski T.M."/>
            <person name="Davidsen T.M."/>
            <person name="Wayne K.J."/>
            <person name="Tettelin H."/>
            <person name="Glass J.I."/>
            <person name="Rusch D."/>
            <person name="Podicherti R."/>
            <person name="Tsui H.-C.T."/>
            <person name="Winkler M.E."/>
        </authorList>
    </citation>
    <scope>NUCLEOTIDE SEQUENCE</scope>
</reference>
<feature type="non-terminal residue" evidence="2">
    <location>
        <position position="98"/>
    </location>
</feature>
<dbReference type="AlphaFoldDB" id="A0A382VCN6"/>
<accession>A0A382VCN6</accession>